<dbReference type="Pfam" id="PF02679">
    <property type="entry name" value="ComA"/>
    <property type="match status" value="1"/>
</dbReference>
<dbReference type="InterPro" id="IPR013785">
    <property type="entry name" value="Aldolase_TIM"/>
</dbReference>
<comment type="similarity">
    <text evidence="1">Belongs to the phosphosulfolactate synthase family.</text>
</comment>
<comment type="caution">
    <text evidence="3">The sequence shown here is derived from an EMBL/GenBank/DDBJ whole genome shotgun (WGS) entry which is preliminary data.</text>
</comment>
<dbReference type="RefSeq" id="WP_266086798.1">
    <property type="nucleotide sequence ID" value="NZ_RKLV01000005.1"/>
</dbReference>
<dbReference type="PANTHER" id="PTHR48413">
    <property type="match status" value="1"/>
</dbReference>
<proteinExistence type="inferred from homology"/>
<reference evidence="3" key="1">
    <citation type="submission" date="2022-09" db="EMBL/GenBank/DDBJ databases">
        <title>Haloadaptaus new haloarchaeum isolated from saline soil.</title>
        <authorList>
            <person name="Duran-Viseras A."/>
            <person name="Sanchez-Porro C."/>
            <person name="Ventosa A."/>
        </authorList>
    </citation>
    <scope>NUCLEOTIDE SEQUENCE</scope>
    <source>
        <strain evidence="3">F3-133</strain>
    </source>
</reference>
<evidence type="ECO:0000256" key="1">
    <source>
        <dbReference type="ARBA" id="ARBA00010424"/>
    </source>
</evidence>
<evidence type="ECO:0000313" key="4">
    <source>
        <dbReference type="Proteomes" id="UP001149411"/>
    </source>
</evidence>
<dbReference type="PANTHER" id="PTHR48413:SF1">
    <property type="entry name" value="PROTEIN HEAT-STRESS-ASSOCIATED 32"/>
    <property type="match status" value="1"/>
</dbReference>
<dbReference type="InterPro" id="IPR003830">
    <property type="entry name" value="ComA_synth"/>
</dbReference>
<protein>
    <submittedName>
        <fullName evidence="3">Phosphosulfolactate synthase</fullName>
    </submittedName>
</protein>
<sequence length="277" mass="31373">MAEKAFEFLHHNDREEKPRETGITEIRGPYYDPMGPRELRDILETMGEYVDIYKFSGGSFALMSEDSVTELIGICHEHDVEVSTGGYIENVLIRDNDKVRDYFEEAERLGFDIVEISSGFLAMGTDALVRLTEVAAEEYGIEPKPEINVQFGAGGASDPEQLERQRQQDPEQAVREGRRHLEAGADLLMVEAEGITEEVEDWRTDVAYTIANELGTENLVFEAPGPEMFEWYVKNFGSEINLFVDNSQIVELEAMRSGLWGKATTWGRTVTWKDDQA</sequence>
<name>A0A9Q4GGA9_9EURY</name>
<dbReference type="InterPro" id="IPR036112">
    <property type="entry name" value="ComA_synth_sf"/>
</dbReference>
<keyword evidence="4" id="KW-1185">Reference proteome</keyword>
<dbReference type="EMBL" id="RKLV01000005">
    <property type="protein sequence ID" value="MCX2818959.1"/>
    <property type="molecule type" value="Genomic_DNA"/>
</dbReference>
<dbReference type="SUPFAM" id="SSF102110">
    <property type="entry name" value="(2r)-phospho-3-sulfolactate synthase ComA"/>
    <property type="match status" value="1"/>
</dbReference>
<accession>A0A9Q4GGA9</accession>
<dbReference type="Gene3D" id="3.20.20.70">
    <property type="entry name" value="Aldolase class I"/>
    <property type="match status" value="1"/>
</dbReference>
<feature type="compositionally biased region" description="Basic and acidic residues" evidence="2">
    <location>
        <begin position="161"/>
        <end position="176"/>
    </location>
</feature>
<gene>
    <name evidence="3" type="ORF">EGH25_06295</name>
</gene>
<feature type="region of interest" description="Disordered" evidence="2">
    <location>
        <begin position="148"/>
        <end position="176"/>
    </location>
</feature>
<dbReference type="AlphaFoldDB" id="A0A9Q4GGA9"/>
<evidence type="ECO:0000313" key="3">
    <source>
        <dbReference type="EMBL" id="MCX2818959.1"/>
    </source>
</evidence>
<organism evidence="3 4">
    <name type="scientific">Halorutilus salinus</name>
    <dbReference type="NCBI Taxonomy" id="2487751"/>
    <lineage>
        <taxon>Archaea</taxon>
        <taxon>Methanobacteriati</taxon>
        <taxon>Methanobacteriota</taxon>
        <taxon>Stenosarchaea group</taxon>
        <taxon>Halobacteria</taxon>
        <taxon>Halorutilales</taxon>
        <taxon>Halorutilaceae</taxon>
        <taxon>Halorutilus</taxon>
    </lineage>
</organism>
<dbReference type="Proteomes" id="UP001149411">
    <property type="component" value="Unassembled WGS sequence"/>
</dbReference>
<evidence type="ECO:0000256" key="2">
    <source>
        <dbReference type="SAM" id="MobiDB-lite"/>
    </source>
</evidence>